<dbReference type="Proteomes" id="UP000276349">
    <property type="component" value="Unassembled WGS sequence"/>
</dbReference>
<dbReference type="AlphaFoldDB" id="A0A3S0HMI6"/>
<evidence type="ECO:0000259" key="9">
    <source>
        <dbReference type="PROSITE" id="PS50109"/>
    </source>
</evidence>
<comment type="catalytic activity">
    <reaction evidence="1 7">
        <text>ATP + protein L-histidine = ADP + protein N-phospho-L-histidine.</text>
        <dbReference type="EC" id="2.7.13.3"/>
    </reaction>
</comment>
<dbReference type="Pfam" id="PF05384">
    <property type="entry name" value="DegS"/>
    <property type="match status" value="1"/>
</dbReference>
<dbReference type="OrthoDB" id="9781904at2"/>
<evidence type="ECO:0000256" key="6">
    <source>
        <dbReference type="ARBA" id="ARBA00023012"/>
    </source>
</evidence>
<evidence type="ECO:0000256" key="1">
    <source>
        <dbReference type="ARBA" id="ARBA00000085"/>
    </source>
</evidence>
<keyword evidence="4 7" id="KW-0418">Kinase</keyword>
<feature type="coiled-coil region" evidence="8">
    <location>
        <begin position="98"/>
        <end position="139"/>
    </location>
</feature>
<name>A0A3S0HMI6_9BACI</name>
<comment type="function">
    <text evidence="7">Member of the two-component regulatory system DegS/DegU, which plays an important role in the transition growth phase.</text>
</comment>
<dbReference type="GO" id="GO:0000155">
    <property type="term" value="F:phosphorelay sensor kinase activity"/>
    <property type="evidence" value="ECO:0007669"/>
    <property type="project" value="UniProtKB-UniRule"/>
</dbReference>
<evidence type="ECO:0000256" key="5">
    <source>
        <dbReference type="ARBA" id="ARBA00022840"/>
    </source>
</evidence>
<gene>
    <name evidence="10" type="ORF">EKG35_06010</name>
</gene>
<comment type="subcellular location">
    <subcellularLocation>
        <location evidence="7">Cytoplasm</location>
    </subcellularLocation>
</comment>
<reference evidence="10 11" key="1">
    <citation type="submission" date="2018-12" db="EMBL/GenBank/DDBJ databases">
        <authorList>
            <person name="Yu L."/>
        </authorList>
    </citation>
    <scope>NUCLEOTIDE SEQUENCE [LARGE SCALE GENOMIC DNA]</scope>
    <source>
        <strain evidence="10 11">S5H2222</strain>
    </source>
</reference>
<dbReference type="PANTHER" id="PTHR24421:SF55">
    <property type="entry name" value="SENSOR HISTIDINE KINASE YDFH"/>
    <property type="match status" value="1"/>
</dbReference>
<keyword evidence="6 7" id="KW-0902">Two-component regulatory system</keyword>
<keyword evidence="8" id="KW-0175">Coiled coil</keyword>
<dbReference type="GO" id="GO:0005524">
    <property type="term" value="F:ATP binding"/>
    <property type="evidence" value="ECO:0007669"/>
    <property type="project" value="UniProtKB-UniRule"/>
</dbReference>
<dbReference type="PANTHER" id="PTHR24421">
    <property type="entry name" value="NITRATE/NITRITE SENSOR PROTEIN NARX-RELATED"/>
    <property type="match status" value="1"/>
</dbReference>
<accession>A0A3S0HMI6</accession>
<dbReference type="InterPro" id="IPR011712">
    <property type="entry name" value="Sig_transdc_His_kin_sub3_dim/P"/>
</dbReference>
<keyword evidence="3 7" id="KW-0547">Nucleotide-binding</keyword>
<dbReference type="GO" id="GO:0005737">
    <property type="term" value="C:cytoplasm"/>
    <property type="evidence" value="ECO:0007669"/>
    <property type="project" value="UniProtKB-SubCell"/>
</dbReference>
<dbReference type="GO" id="GO:0016020">
    <property type="term" value="C:membrane"/>
    <property type="evidence" value="ECO:0007669"/>
    <property type="project" value="InterPro"/>
</dbReference>
<dbReference type="GO" id="GO:0004721">
    <property type="term" value="F:phosphoprotein phosphatase activity"/>
    <property type="evidence" value="ECO:0007669"/>
    <property type="project" value="UniProtKB-UniRule"/>
</dbReference>
<dbReference type="PROSITE" id="PS50109">
    <property type="entry name" value="HIS_KIN"/>
    <property type="match status" value="1"/>
</dbReference>
<dbReference type="EMBL" id="RXNR01000012">
    <property type="protein sequence ID" value="RTQ94310.1"/>
    <property type="molecule type" value="Genomic_DNA"/>
</dbReference>
<keyword evidence="7" id="KW-0378">Hydrolase</keyword>
<evidence type="ECO:0000313" key="11">
    <source>
        <dbReference type="Proteomes" id="UP000276349"/>
    </source>
</evidence>
<dbReference type="InterPro" id="IPR008595">
    <property type="entry name" value="DegS"/>
</dbReference>
<keyword evidence="5 7" id="KW-0067">ATP-binding</keyword>
<evidence type="ECO:0000256" key="3">
    <source>
        <dbReference type="ARBA" id="ARBA00022741"/>
    </source>
</evidence>
<sequence length="388" mass="45096">MFSNDNVDIGSLDVIFHRMIETITNSKNDIFIISEQSRRSFEEMQAELEIIKQQIKILINESDILETRTKIAKQRLVEVSRFFDKYSEEQVREAYESANDLQIRLSLTRSEEKRLREKRDDLERRLRVLYDTIQRAEHIVNQVNVVLNYLTSDLKNVSAALEKAKIKQEFGIKIIASQEKERKRLSREIHDGPAQMMANVLMRSNLIERTYKERGIDAAIKEIAELKETVRDALSEVRRIIYDLRPMALDDLGIVPTLKKYLSTVMEYNEGVKIHFQSYSNEKRLPSDYEVSIFRLVQECVNNAMKHGKALDIWVKIEWLSNSVNILVKDNGKGFDKTSVKDQSFGIIGMRERIDLLKGTMDIQSNIGKGTSVTFKVPFPDNEIELEK</sequence>
<evidence type="ECO:0000256" key="2">
    <source>
        <dbReference type="ARBA" id="ARBA00022679"/>
    </source>
</evidence>
<dbReference type="InterPro" id="IPR003594">
    <property type="entry name" value="HATPase_dom"/>
</dbReference>
<dbReference type="Gene3D" id="3.30.565.10">
    <property type="entry name" value="Histidine kinase-like ATPase, C-terminal domain"/>
    <property type="match status" value="1"/>
</dbReference>
<evidence type="ECO:0000313" key="10">
    <source>
        <dbReference type="EMBL" id="RTQ94310.1"/>
    </source>
</evidence>
<dbReference type="Pfam" id="PF02518">
    <property type="entry name" value="HATPase_c"/>
    <property type="match status" value="1"/>
</dbReference>
<dbReference type="EC" id="2.7.13.3" evidence="7"/>
<dbReference type="InterPro" id="IPR036890">
    <property type="entry name" value="HATPase_C_sf"/>
</dbReference>
<dbReference type="PIRSF" id="PIRSF003169">
    <property type="entry name" value="STHK_DegS"/>
    <property type="match status" value="1"/>
</dbReference>
<keyword evidence="11" id="KW-1185">Reference proteome</keyword>
<proteinExistence type="predicted"/>
<evidence type="ECO:0000256" key="4">
    <source>
        <dbReference type="ARBA" id="ARBA00022777"/>
    </source>
</evidence>
<dbReference type="Gene3D" id="1.20.5.1930">
    <property type="match status" value="1"/>
</dbReference>
<dbReference type="SUPFAM" id="SSF55874">
    <property type="entry name" value="ATPase domain of HSP90 chaperone/DNA topoisomerase II/histidine kinase"/>
    <property type="match status" value="1"/>
</dbReference>
<dbReference type="EC" id="3.1.3.-" evidence="7"/>
<feature type="coiled-coil region" evidence="8">
    <location>
        <begin position="34"/>
        <end position="68"/>
    </location>
</feature>
<evidence type="ECO:0000256" key="7">
    <source>
        <dbReference type="PIRNR" id="PIRNR003169"/>
    </source>
</evidence>
<keyword evidence="7" id="KW-0963">Cytoplasm</keyword>
<keyword evidence="2 7" id="KW-0808">Transferase</keyword>
<dbReference type="GO" id="GO:0046983">
    <property type="term" value="F:protein dimerization activity"/>
    <property type="evidence" value="ECO:0007669"/>
    <property type="project" value="InterPro"/>
</dbReference>
<dbReference type="RefSeq" id="WP_126293538.1">
    <property type="nucleotide sequence ID" value="NZ_CP185866.1"/>
</dbReference>
<dbReference type="Pfam" id="PF07730">
    <property type="entry name" value="HisKA_3"/>
    <property type="match status" value="1"/>
</dbReference>
<dbReference type="SMART" id="SM00387">
    <property type="entry name" value="HATPase_c"/>
    <property type="match status" value="1"/>
</dbReference>
<evidence type="ECO:0000256" key="8">
    <source>
        <dbReference type="SAM" id="Coils"/>
    </source>
</evidence>
<dbReference type="InterPro" id="IPR005467">
    <property type="entry name" value="His_kinase_dom"/>
</dbReference>
<dbReference type="CDD" id="cd16917">
    <property type="entry name" value="HATPase_UhpB-NarQ-NarX-like"/>
    <property type="match status" value="1"/>
</dbReference>
<organism evidence="10 11">
    <name type="scientific">Lysinibacillus telephonicus</name>
    <dbReference type="NCBI Taxonomy" id="1714840"/>
    <lineage>
        <taxon>Bacteria</taxon>
        <taxon>Bacillati</taxon>
        <taxon>Bacillota</taxon>
        <taxon>Bacilli</taxon>
        <taxon>Bacillales</taxon>
        <taxon>Bacillaceae</taxon>
        <taxon>Lysinibacillus</taxon>
    </lineage>
</organism>
<dbReference type="InterPro" id="IPR016381">
    <property type="entry name" value="Sig_transdc_His_kinase_DegS"/>
</dbReference>
<keyword evidence="7" id="KW-0904">Protein phosphatase</keyword>
<feature type="domain" description="Histidine kinase" evidence="9">
    <location>
        <begin position="184"/>
        <end position="381"/>
    </location>
</feature>
<protein>
    <recommendedName>
        <fullName evidence="7">Signal transduction histidine-protein kinase/phosphatase DegS</fullName>
        <ecNumber evidence="7">2.7.13.3</ecNumber>
        <ecNumber evidence="7">3.1.3.-</ecNumber>
    </recommendedName>
</protein>
<dbReference type="InterPro" id="IPR050482">
    <property type="entry name" value="Sensor_HK_TwoCompSys"/>
</dbReference>
<comment type="caution">
    <text evidence="10">The sequence shown here is derived from an EMBL/GenBank/DDBJ whole genome shotgun (WGS) entry which is preliminary data.</text>
</comment>